<dbReference type="CDD" id="cd00757">
    <property type="entry name" value="ThiF_MoeB_HesA_family"/>
    <property type="match status" value="1"/>
</dbReference>
<dbReference type="SUPFAM" id="SSF69572">
    <property type="entry name" value="Activating enzymes of the ubiquitin-like proteins"/>
    <property type="match status" value="1"/>
</dbReference>
<keyword evidence="4" id="KW-1185">Reference proteome</keyword>
<evidence type="ECO:0000313" key="4">
    <source>
        <dbReference type="Proteomes" id="UP000594455"/>
    </source>
</evidence>
<dbReference type="InterPro" id="IPR035985">
    <property type="entry name" value="Ubiquitin-activating_enz"/>
</dbReference>
<dbReference type="FunFam" id="3.40.50.720:FF:000080">
    <property type="entry name" value="Thiazole biosynthesis adenylyltransferase ThiF"/>
    <property type="match status" value="1"/>
</dbReference>
<name>A0A7T1FA08_9STAP</name>
<evidence type="ECO:0000259" key="2">
    <source>
        <dbReference type="Pfam" id="PF00899"/>
    </source>
</evidence>
<keyword evidence="3" id="KW-0548">Nucleotidyltransferase</keyword>
<dbReference type="Proteomes" id="UP000594455">
    <property type="component" value="Chromosome"/>
</dbReference>
<dbReference type="InterPro" id="IPR045886">
    <property type="entry name" value="ThiF/MoeB/HesA"/>
</dbReference>
<dbReference type="EMBL" id="CP064056">
    <property type="protein sequence ID" value="QPM75518.1"/>
    <property type="molecule type" value="Genomic_DNA"/>
</dbReference>
<comment type="similarity">
    <text evidence="1">Belongs to the HesA/MoeB/ThiF family.</text>
</comment>
<dbReference type="RefSeq" id="WP_195719167.1">
    <property type="nucleotide sequence ID" value="NZ_CP064056.1"/>
</dbReference>
<reference evidence="3 4" key="1">
    <citation type="submission" date="2020-10" db="EMBL/GenBank/DDBJ databases">
        <title>Closed genome sequences of Staphylococcus lloydii sp. nov. and Staphylococcus durrellii sp. nov. Isolated from Captive Fruit Bats (Pteropus livingstonii).</title>
        <authorList>
            <person name="Fountain K."/>
        </authorList>
    </citation>
    <scope>NUCLEOTIDE SEQUENCE [LARGE SCALE GENOMIC DNA]</scope>
    <source>
        <strain evidence="3 4">23_2_7_LY</strain>
    </source>
</reference>
<dbReference type="GO" id="GO:0008146">
    <property type="term" value="F:sulfotransferase activity"/>
    <property type="evidence" value="ECO:0007669"/>
    <property type="project" value="TreeGrafter"/>
</dbReference>
<dbReference type="GO" id="GO:0004792">
    <property type="term" value="F:thiosulfate-cyanide sulfurtransferase activity"/>
    <property type="evidence" value="ECO:0007669"/>
    <property type="project" value="TreeGrafter"/>
</dbReference>
<dbReference type="GO" id="GO:0008641">
    <property type="term" value="F:ubiquitin-like modifier activating enzyme activity"/>
    <property type="evidence" value="ECO:0007669"/>
    <property type="project" value="InterPro"/>
</dbReference>
<dbReference type="PANTHER" id="PTHR10953:SF102">
    <property type="entry name" value="ADENYLYLTRANSFERASE AND SULFURTRANSFERASE MOCS3"/>
    <property type="match status" value="1"/>
</dbReference>
<dbReference type="AlphaFoldDB" id="A0A7T1FA08"/>
<accession>A0A7T1FA08</accession>
<dbReference type="GO" id="GO:0005829">
    <property type="term" value="C:cytosol"/>
    <property type="evidence" value="ECO:0007669"/>
    <property type="project" value="TreeGrafter"/>
</dbReference>
<dbReference type="PANTHER" id="PTHR10953">
    <property type="entry name" value="UBIQUITIN-ACTIVATING ENZYME E1"/>
    <property type="match status" value="1"/>
</dbReference>
<dbReference type="GO" id="GO:0016779">
    <property type="term" value="F:nucleotidyltransferase activity"/>
    <property type="evidence" value="ECO:0007669"/>
    <property type="project" value="UniProtKB-KW"/>
</dbReference>
<dbReference type="Pfam" id="PF00899">
    <property type="entry name" value="ThiF"/>
    <property type="match status" value="1"/>
</dbReference>
<keyword evidence="3" id="KW-0808">Transferase</keyword>
<evidence type="ECO:0000256" key="1">
    <source>
        <dbReference type="ARBA" id="ARBA00009919"/>
    </source>
</evidence>
<proteinExistence type="inferred from homology"/>
<sequence>MTNRYNRQTRYQRFGEQGQHCLQTMHVMILGAGALGSNIAEMLTRMGVHEISIIDMDIVELSNLHRQALYDEDDAKQMLPKVEALKSKLNKINASTKINTLYEELTATNIEKILSDHHPDIVMDGMDHFEIRYLINEACHKLQIPWIYGAAVGSKGTVYAIDYKGPCLKCLLQAIPSTGESCAINGVLPPVINQVVSIQVSELMRYVAGEGFSRKLITIDTFDLKHQAINIDSLKNDQCHVCKEGDYEVLNKSQTSQIEAMCGNAYLFRFNTQAFNYATYFPGHIIKENAFAKLIQYKDVDCTLFRDGRMNVHGIEDDSTAQQLYEEFNKQLK</sequence>
<dbReference type="Gene3D" id="3.40.50.720">
    <property type="entry name" value="NAD(P)-binding Rossmann-like Domain"/>
    <property type="match status" value="1"/>
</dbReference>
<gene>
    <name evidence="3" type="ORF">ISP08_01940</name>
</gene>
<evidence type="ECO:0000313" key="3">
    <source>
        <dbReference type="EMBL" id="QPM75518.1"/>
    </source>
</evidence>
<dbReference type="InterPro" id="IPR000594">
    <property type="entry name" value="ThiF_NAD_FAD-bd"/>
</dbReference>
<protein>
    <submittedName>
        <fullName evidence="3">ThiF family adenylyltransferase</fullName>
    </submittedName>
</protein>
<organism evidence="3 4">
    <name type="scientific">Staphylococcus lloydii</name>
    <dbReference type="NCBI Taxonomy" id="2781774"/>
    <lineage>
        <taxon>Bacteria</taxon>
        <taxon>Bacillati</taxon>
        <taxon>Bacillota</taxon>
        <taxon>Bacilli</taxon>
        <taxon>Bacillales</taxon>
        <taxon>Staphylococcaceae</taxon>
        <taxon>Staphylococcus</taxon>
    </lineage>
</organism>
<dbReference type="KEGG" id="sllo:ISP08_01940"/>
<feature type="domain" description="THIF-type NAD/FAD binding fold" evidence="2">
    <location>
        <begin position="5"/>
        <end position="241"/>
    </location>
</feature>